<evidence type="ECO:0000256" key="1">
    <source>
        <dbReference type="ARBA" id="ARBA00004752"/>
    </source>
</evidence>
<accession>A0A815LYS8</accession>
<dbReference type="InterPro" id="IPR021225">
    <property type="entry name" value="Tlde1_dom"/>
</dbReference>
<dbReference type="EMBL" id="CAJNOJ010000358">
    <property type="protein sequence ID" value="CAF1415772.1"/>
    <property type="molecule type" value="Genomic_DNA"/>
</dbReference>
<feature type="chain" id="PRO_5033032416" description="Tlde1 domain-containing protein" evidence="7">
    <location>
        <begin position="19"/>
        <end position="273"/>
    </location>
</feature>
<sequence>MTHISILLHLWNFKMVLDFGVGCSSSSSGGSGGLFGGSSGGGSGGLFGGSSGGGSGGLFGGSSGGGSGGLFGGSSGGGSGGLFGGSSGGSSGGLFGGSSGGLFGGSSGGSSGGLFGGSSGGLFGGSSGGSSGGLFGVTSSGSDVSSSVSFASAGNRQTSGSEYTYSQSKEQFCTKDKDVCKPSYSGYKGETDEKKVDKGPIPKGTYTIDNSCSKQGERCNLIPDANNKMHGRSNFQIHGDNKHGNRSASHGCIILNTADRKNLKKGDKVVVIE</sequence>
<gene>
    <name evidence="9" type="ORF">EDS130_LOCUS37079</name>
</gene>
<dbReference type="GO" id="GO:0071555">
    <property type="term" value="P:cell wall organization"/>
    <property type="evidence" value="ECO:0007669"/>
    <property type="project" value="UniProtKB-KW"/>
</dbReference>
<feature type="signal peptide" evidence="7">
    <location>
        <begin position="1"/>
        <end position="18"/>
    </location>
</feature>
<feature type="compositionally biased region" description="Polar residues" evidence="6">
    <location>
        <begin position="155"/>
        <end position="166"/>
    </location>
</feature>
<evidence type="ECO:0000256" key="6">
    <source>
        <dbReference type="SAM" id="MobiDB-lite"/>
    </source>
</evidence>
<organism evidence="9 10">
    <name type="scientific">Adineta ricciae</name>
    <name type="common">Rotifer</name>
    <dbReference type="NCBI Taxonomy" id="249248"/>
    <lineage>
        <taxon>Eukaryota</taxon>
        <taxon>Metazoa</taxon>
        <taxon>Spiralia</taxon>
        <taxon>Gnathifera</taxon>
        <taxon>Rotifera</taxon>
        <taxon>Eurotatoria</taxon>
        <taxon>Bdelloidea</taxon>
        <taxon>Adinetida</taxon>
        <taxon>Adinetidae</taxon>
        <taxon>Adineta</taxon>
    </lineage>
</organism>
<comment type="pathway">
    <text evidence="1">Cell wall biogenesis; peptidoglycan biosynthesis.</text>
</comment>
<dbReference type="Proteomes" id="UP000663852">
    <property type="component" value="Unassembled WGS sequence"/>
</dbReference>
<protein>
    <recommendedName>
        <fullName evidence="8">Tlde1 domain-containing protein</fullName>
    </recommendedName>
</protein>
<evidence type="ECO:0000256" key="4">
    <source>
        <dbReference type="ARBA" id="ARBA00022984"/>
    </source>
</evidence>
<reference evidence="9" key="1">
    <citation type="submission" date="2021-02" db="EMBL/GenBank/DDBJ databases">
        <authorList>
            <person name="Nowell W R."/>
        </authorList>
    </citation>
    <scope>NUCLEOTIDE SEQUENCE</scope>
</reference>
<keyword evidence="4" id="KW-0573">Peptidoglycan synthesis</keyword>
<dbReference type="AlphaFoldDB" id="A0A815LYS8"/>
<dbReference type="CDD" id="cd16913">
    <property type="entry name" value="YkuD_like"/>
    <property type="match status" value="1"/>
</dbReference>
<evidence type="ECO:0000256" key="5">
    <source>
        <dbReference type="ARBA" id="ARBA00023316"/>
    </source>
</evidence>
<keyword evidence="5" id="KW-0961">Cell wall biogenesis/degradation</keyword>
<keyword evidence="2" id="KW-0808">Transferase</keyword>
<evidence type="ECO:0000256" key="7">
    <source>
        <dbReference type="SAM" id="SignalP"/>
    </source>
</evidence>
<name>A0A815LYS8_ADIRI</name>
<evidence type="ECO:0000313" key="10">
    <source>
        <dbReference type="Proteomes" id="UP000663852"/>
    </source>
</evidence>
<evidence type="ECO:0000313" key="9">
    <source>
        <dbReference type="EMBL" id="CAF1415772.1"/>
    </source>
</evidence>
<evidence type="ECO:0000256" key="3">
    <source>
        <dbReference type="ARBA" id="ARBA00022960"/>
    </source>
</evidence>
<proteinExistence type="predicted"/>
<dbReference type="GO" id="GO:0008360">
    <property type="term" value="P:regulation of cell shape"/>
    <property type="evidence" value="ECO:0007669"/>
    <property type="project" value="UniProtKB-KW"/>
</dbReference>
<dbReference type="SUPFAM" id="SSF141523">
    <property type="entry name" value="L,D-transpeptidase catalytic domain-like"/>
    <property type="match status" value="1"/>
</dbReference>
<feature type="domain" description="Tlde1" evidence="8">
    <location>
        <begin position="191"/>
        <end position="262"/>
    </location>
</feature>
<dbReference type="InterPro" id="IPR038063">
    <property type="entry name" value="Transpep_catalytic_dom"/>
</dbReference>
<dbReference type="Gene3D" id="2.40.440.10">
    <property type="entry name" value="L,D-transpeptidase catalytic domain-like"/>
    <property type="match status" value="1"/>
</dbReference>
<keyword evidence="7" id="KW-0732">Signal</keyword>
<comment type="caution">
    <text evidence="9">The sequence shown here is derived from an EMBL/GenBank/DDBJ whole genome shotgun (WGS) entry which is preliminary data.</text>
</comment>
<dbReference type="OrthoDB" id="9991655at2759"/>
<feature type="region of interest" description="Disordered" evidence="6">
    <location>
        <begin position="146"/>
        <end position="166"/>
    </location>
</feature>
<dbReference type="UniPathway" id="UPA00219"/>
<dbReference type="InterPro" id="IPR005490">
    <property type="entry name" value="LD_TPept_cat_dom"/>
</dbReference>
<dbReference type="Pfam" id="PF10908">
    <property type="entry name" value="Tlde1_dom"/>
    <property type="match status" value="1"/>
</dbReference>
<dbReference type="GO" id="GO:0016740">
    <property type="term" value="F:transferase activity"/>
    <property type="evidence" value="ECO:0007669"/>
    <property type="project" value="UniProtKB-KW"/>
</dbReference>
<keyword evidence="3" id="KW-0133">Cell shape</keyword>
<evidence type="ECO:0000259" key="8">
    <source>
        <dbReference type="Pfam" id="PF10908"/>
    </source>
</evidence>
<evidence type="ECO:0000256" key="2">
    <source>
        <dbReference type="ARBA" id="ARBA00022679"/>
    </source>
</evidence>